<keyword evidence="2" id="KW-1185">Reference proteome</keyword>
<name>A0A8T2N2U5_9TELE</name>
<dbReference type="AlphaFoldDB" id="A0A8T2N2U5"/>
<proteinExistence type="predicted"/>
<evidence type="ECO:0000313" key="1">
    <source>
        <dbReference type="EMBL" id="KAG9333760.1"/>
    </source>
</evidence>
<accession>A0A8T2N2U5</accession>
<dbReference type="EMBL" id="JAFBMS010000179">
    <property type="protein sequence ID" value="KAG9333760.1"/>
    <property type="molecule type" value="Genomic_DNA"/>
</dbReference>
<organism evidence="1 2">
    <name type="scientific">Albula glossodonta</name>
    <name type="common">roundjaw bonefish</name>
    <dbReference type="NCBI Taxonomy" id="121402"/>
    <lineage>
        <taxon>Eukaryota</taxon>
        <taxon>Metazoa</taxon>
        <taxon>Chordata</taxon>
        <taxon>Craniata</taxon>
        <taxon>Vertebrata</taxon>
        <taxon>Euteleostomi</taxon>
        <taxon>Actinopterygii</taxon>
        <taxon>Neopterygii</taxon>
        <taxon>Teleostei</taxon>
        <taxon>Albuliformes</taxon>
        <taxon>Albulidae</taxon>
        <taxon>Albula</taxon>
    </lineage>
</organism>
<dbReference type="Proteomes" id="UP000824540">
    <property type="component" value="Unassembled WGS sequence"/>
</dbReference>
<protein>
    <submittedName>
        <fullName evidence="1">Uncharacterized protein</fullName>
    </submittedName>
</protein>
<evidence type="ECO:0000313" key="2">
    <source>
        <dbReference type="Proteomes" id="UP000824540"/>
    </source>
</evidence>
<reference evidence="1" key="1">
    <citation type="thesis" date="2021" institute="BYU ScholarsArchive" country="Provo, UT, USA">
        <title>Applications of and Algorithms for Genome Assembly and Genomic Analyses with an Emphasis on Marine Teleosts.</title>
        <authorList>
            <person name="Pickett B.D."/>
        </authorList>
    </citation>
    <scope>NUCLEOTIDE SEQUENCE</scope>
    <source>
        <strain evidence="1">HI-2016</strain>
    </source>
</reference>
<sequence length="134" mass="14574">MSHPCGTAVGKRSIFQDVPSFASAFTLHPEKAAVLKGIVEGGNWSPPSQPLVTNSDRLSLAGLSVHSHLWRGRPMALTVLTVTPEEKKQPSLPVKHFHLCLRASVTQHRNRRGSLGDTESSLYSVYSAFQNALS</sequence>
<comment type="caution">
    <text evidence="1">The sequence shown here is derived from an EMBL/GenBank/DDBJ whole genome shotgun (WGS) entry which is preliminary data.</text>
</comment>
<gene>
    <name evidence="1" type="ORF">JZ751_010261</name>
</gene>